<dbReference type="EMBL" id="LAZR01020071">
    <property type="protein sequence ID" value="KKL90209.1"/>
    <property type="molecule type" value="Genomic_DNA"/>
</dbReference>
<comment type="caution">
    <text evidence="1">The sequence shown here is derived from an EMBL/GenBank/DDBJ whole genome shotgun (WGS) entry which is preliminary data.</text>
</comment>
<accession>A0A0F9FUT7</accession>
<protein>
    <submittedName>
        <fullName evidence="1">Uncharacterized protein</fullName>
    </submittedName>
</protein>
<reference evidence="1" key="1">
    <citation type="journal article" date="2015" name="Nature">
        <title>Complex archaea that bridge the gap between prokaryotes and eukaryotes.</title>
        <authorList>
            <person name="Spang A."/>
            <person name="Saw J.H."/>
            <person name="Jorgensen S.L."/>
            <person name="Zaremba-Niedzwiedzka K."/>
            <person name="Martijn J."/>
            <person name="Lind A.E."/>
            <person name="van Eijk R."/>
            <person name="Schleper C."/>
            <person name="Guy L."/>
            <person name="Ettema T.J."/>
        </authorList>
    </citation>
    <scope>NUCLEOTIDE SEQUENCE</scope>
</reference>
<proteinExistence type="predicted"/>
<organism evidence="1">
    <name type="scientific">marine sediment metagenome</name>
    <dbReference type="NCBI Taxonomy" id="412755"/>
    <lineage>
        <taxon>unclassified sequences</taxon>
        <taxon>metagenomes</taxon>
        <taxon>ecological metagenomes</taxon>
    </lineage>
</organism>
<name>A0A0F9FUT7_9ZZZZ</name>
<gene>
    <name evidence="1" type="ORF">LCGC14_1906980</name>
</gene>
<sequence>MAAVEQEAIRVLRQEVEELRRFVRQQHGRTHEIAGGDEYRHAWENSGTLLDRYRGTNAEDGLDAVVNAAEKRIDLGLADAGHGEDKHTDRTVFSPIFIPAAAFLTALGTPTLQDNDDVRQEWLLATGEGVSGGSFTAPTDWVSGNINFYIVWATAGHTNSGDVAWRFRRSAWISEGESPAATANQDTVDASPAATNTTAITAALGSTPSAAGDTILFGVQRLAAGDTMTGDAAFLGVIVEFTQDH</sequence>
<dbReference type="AlphaFoldDB" id="A0A0F9FUT7"/>
<evidence type="ECO:0000313" key="1">
    <source>
        <dbReference type="EMBL" id="KKL90209.1"/>
    </source>
</evidence>